<keyword evidence="1" id="KW-0479">Metal-binding</keyword>
<dbReference type="Pfam" id="PF07687">
    <property type="entry name" value="M20_dimer"/>
    <property type="match status" value="1"/>
</dbReference>
<dbReference type="PANTHER" id="PTHR43808:SF9">
    <property type="entry name" value="BLL0789 PROTEIN"/>
    <property type="match status" value="1"/>
</dbReference>
<evidence type="ECO:0000313" key="4">
    <source>
        <dbReference type="EMBL" id="UWX06707.1"/>
    </source>
</evidence>
<dbReference type="InterPro" id="IPR002933">
    <property type="entry name" value="Peptidase_M20"/>
</dbReference>
<protein>
    <submittedName>
        <fullName evidence="4">M20/M25/M40 family metallo-hydrolase</fullName>
    </submittedName>
</protein>
<dbReference type="InterPro" id="IPR036264">
    <property type="entry name" value="Bact_exopeptidase_dim_dom"/>
</dbReference>
<proteinExistence type="predicted"/>
<dbReference type="InterPro" id="IPR011650">
    <property type="entry name" value="Peptidase_M20_dimer"/>
</dbReference>
<name>A0ABY5Y3D4_9BACT</name>
<keyword evidence="5" id="KW-1185">Reference proteome</keyword>
<evidence type="ECO:0000259" key="3">
    <source>
        <dbReference type="Pfam" id="PF07687"/>
    </source>
</evidence>
<dbReference type="PANTHER" id="PTHR43808">
    <property type="entry name" value="ACETYLORNITHINE DEACETYLASE"/>
    <property type="match status" value="1"/>
</dbReference>
<dbReference type="SUPFAM" id="SSF53187">
    <property type="entry name" value="Zn-dependent exopeptidases"/>
    <property type="match status" value="1"/>
</dbReference>
<feature type="domain" description="Peptidase M20 dimerisation" evidence="3">
    <location>
        <begin position="179"/>
        <end position="279"/>
    </location>
</feature>
<organism evidence="4 5">
    <name type="scientific">Taurinivorans muris</name>
    <dbReference type="NCBI Taxonomy" id="2787751"/>
    <lineage>
        <taxon>Bacteria</taxon>
        <taxon>Pseudomonadati</taxon>
        <taxon>Thermodesulfobacteriota</taxon>
        <taxon>Desulfovibrionia</taxon>
        <taxon>Desulfovibrionales</taxon>
        <taxon>Desulfovibrionaceae</taxon>
        <taxon>Taurinivorans</taxon>
    </lineage>
</organism>
<evidence type="ECO:0000256" key="1">
    <source>
        <dbReference type="ARBA" id="ARBA00022723"/>
    </source>
</evidence>
<dbReference type="Pfam" id="PF01546">
    <property type="entry name" value="Peptidase_M20"/>
    <property type="match status" value="1"/>
</dbReference>
<sequence length="390" mass="42609">MLNMLEHIVNLCSFTGDREGVEKVGRYLMDFLSAHGFYTKQIEKTEIPENEAWLNTHCDPFVAKSHPFDSEAGIVLAGHLDTVFPRAYCRERRFRIDFEKDRAYGPGVADMKAGLIANIFAALALKENNLLVCPITLAFSTDEELGSPVSSRAIKQYAAGARAAINAEPGGIGGFVTLSRKGSGHITLNVKGKSAHAGRNYQDGASAILELAHKTLEIDKFLDISKSITVNTGLVEGGISANSVAPAASSKIHITYQTREQGEELVKNIRTVANSVFIEGTETEMTGGLRLYPLERSEKGDMLFELAREAGKCFGMELRGQHYESASDSGFYSSVLNIPTICCMGPEGDNIHTPDEYLIPSTILKRSKCIALTALYAARKFKKPCSSEFH</sequence>
<dbReference type="InterPro" id="IPR017150">
    <property type="entry name" value="Pept_M20_glutamate_carboxypep"/>
</dbReference>
<dbReference type="Gene3D" id="3.30.70.360">
    <property type="match status" value="1"/>
</dbReference>
<evidence type="ECO:0000313" key="5">
    <source>
        <dbReference type="Proteomes" id="UP001058120"/>
    </source>
</evidence>
<dbReference type="PIRSF" id="PIRSF037238">
    <property type="entry name" value="Carboxypeptidase_G2"/>
    <property type="match status" value="1"/>
</dbReference>
<dbReference type="InterPro" id="IPR050072">
    <property type="entry name" value="Peptidase_M20A"/>
</dbReference>
<evidence type="ECO:0000256" key="2">
    <source>
        <dbReference type="ARBA" id="ARBA00022801"/>
    </source>
</evidence>
<reference evidence="4" key="1">
    <citation type="submission" date="2020-12" db="EMBL/GenBank/DDBJ databases">
        <title>Taurinivorans muris gen. nov., sp. nov., fundamental and realized metabolic niche of a ubiquitous sulfidogenic bacterium in the murine intestine.</title>
        <authorList>
            <person name="Ye H."/>
            <person name="Hanson B.T."/>
            <person name="Loy A."/>
        </authorList>
    </citation>
    <scope>NUCLEOTIDE SEQUENCE</scope>
    <source>
        <strain evidence="4">LT0009</strain>
    </source>
</reference>
<dbReference type="SUPFAM" id="SSF55031">
    <property type="entry name" value="Bacterial exopeptidase dimerisation domain"/>
    <property type="match status" value="1"/>
</dbReference>
<dbReference type="Proteomes" id="UP001058120">
    <property type="component" value="Chromosome"/>
</dbReference>
<dbReference type="Gene3D" id="3.40.630.10">
    <property type="entry name" value="Zn peptidases"/>
    <property type="match status" value="1"/>
</dbReference>
<gene>
    <name evidence="4" type="ORF">JBF11_01665</name>
</gene>
<keyword evidence="2" id="KW-0378">Hydrolase</keyword>
<dbReference type="EMBL" id="CP065938">
    <property type="protein sequence ID" value="UWX06707.1"/>
    <property type="molecule type" value="Genomic_DNA"/>
</dbReference>
<accession>A0ABY5Y3D4</accession>